<evidence type="ECO:0000313" key="4">
    <source>
        <dbReference type="Proteomes" id="UP000527315"/>
    </source>
</evidence>
<organism evidence="1 5">
    <name type="scientific">Candidatus Iainarchaeum sp</name>
    <dbReference type="NCBI Taxonomy" id="3101447"/>
    <lineage>
        <taxon>Archaea</taxon>
        <taxon>Candidatus Iainarchaeota</taxon>
        <taxon>Candidatus Iainarchaeia</taxon>
        <taxon>Candidatus Iainarchaeales</taxon>
        <taxon>Candidatus Iainarchaeaceae</taxon>
        <taxon>Candidatus Iainarchaeum</taxon>
    </lineage>
</organism>
<sequence length="271" mass="30133">MRHRKGWSRVISPDLRISRIRSLATGRVARRHTLKPGQLVELELNRQFDIPVHSSGYLPIPQISARSIAARLGVQAGVGQHSLAEIYGSGKTPKRILLTHFGTVPLRLSQGNRIGRFYFQQLATPLKQSEIKGMMKRGELRLGKDCKIHPSGIVEIKTHKVVYEVPDELVGKIARKNWLSGSGRDKLMGMLRKVEKPVKTSARHIVLTETLPVKLPENVAMFFQGTTDGTSFHISSHLIDPGFKGPIVMELQGLVQGKKPDNVLALLGKIE</sequence>
<dbReference type="EMBL" id="DUFW01000032">
    <property type="protein sequence ID" value="HIH21465.1"/>
    <property type="molecule type" value="Genomic_DNA"/>
</dbReference>
<accession>A0A7J4JYX0</accession>
<dbReference type="Proteomes" id="UP000527315">
    <property type="component" value="Unassembled WGS sequence"/>
</dbReference>
<comment type="caution">
    <text evidence="1">The sequence shown here is derived from an EMBL/GenBank/DDBJ whole genome shotgun (WGS) entry which is preliminary data.</text>
</comment>
<reference evidence="3" key="2">
    <citation type="submission" date="2021-03" db="EMBL/GenBank/DDBJ databases">
        <authorList>
            <person name="Jaffe A."/>
        </authorList>
    </citation>
    <scope>NUCLEOTIDE SEQUENCE</scope>
    <source>
        <strain evidence="3">RIFCSPLOWO2_01_FULL_43_13</strain>
    </source>
</reference>
<dbReference type="Proteomes" id="UP000590964">
    <property type="component" value="Unassembled WGS sequence"/>
</dbReference>
<protein>
    <submittedName>
        <fullName evidence="1">Uncharacterized protein</fullName>
    </submittedName>
</protein>
<dbReference type="EMBL" id="DUFJ01000068">
    <property type="protein sequence ID" value="HIH33188.1"/>
    <property type="molecule type" value="Genomic_DNA"/>
</dbReference>
<evidence type="ECO:0000313" key="3">
    <source>
        <dbReference type="EMBL" id="MBS3057899.1"/>
    </source>
</evidence>
<dbReference type="AlphaFoldDB" id="A0A7J4JYX0"/>
<reference evidence="4 5" key="1">
    <citation type="journal article" date="2020" name="bioRxiv">
        <title>A rank-normalized archaeal taxonomy based on genome phylogeny resolves widespread incomplete and uneven classifications.</title>
        <authorList>
            <person name="Rinke C."/>
            <person name="Chuvochina M."/>
            <person name="Mussig A.J."/>
            <person name="Chaumeil P.-A."/>
            <person name="Waite D.W."/>
            <person name="Whitman W.B."/>
            <person name="Parks D.H."/>
            <person name="Hugenholtz P."/>
        </authorList>
    </citation>
    <scope>NUCLEOTIDE SEQUENCE [LARGE SCALE GENOMIC DNA]</scope>
</reference>
<dbReference type="Proteomes" id="UP000680185">
    <property type="component" value="Unassembled WGS sequence"/>
</dbReference>
<gene>
    <name evidence="1" type="ORF">HA222_02250</name>
    <name evidence="2" type="ORF">HA227_02955</name>
    <name evidence="3" type="ORF">J4478_00680</name>
</gene>
<dbReference type="EMBL" id="JAGVWB010000005">
    <property type="protein sequence ID" value="MBS3057899.1"/>
    <property type="molecule type" value="Genomic_DNA"/>
</dbReference>
<evidence type="ECO:0000313" key="2">
    <source>
        <dbReference type="EMBL" id="HIH33188.1"/>
    </source>
</evidence>
<evidence type="ECO:0000313" key="5">
    <source>
        <dbReference type="Proteomes" id="UP000590964"/>
    </source>
</evidence>
<reference evidence="3" key="3">
    <citation type="submission" date="2021-05" db="EMBL/GenBank/DDBJ databases">
        <title>Protein family content uncovers lineage relationships and bacterial pathway maintenance mechanisms in DPANN archaea.</title>
        <authorList>
            <person name="Castelle C.J."/>
            <person name="Meheust R."/>
            <person name="Jaffe A.L."/>
            <person name="Seitz K."/>
            <person name="Gong X."/>
            <person name="Baker B.J."/>
            <person name="Banfield J.F."/>
        </authorList>
    </citation>
    <scope>NUCLEOTIDE SEQUENCE</scope>
    <source>
        <strain evidence="3">RIFCSPLOWO2_01_FULL_43_13</strain>
    </source>
</reference>
<evidence type="ECO:0000313" key="1">
    <source>
        <dbReference type="EMBL" id="HIH21465.1"/>
    </source>
</evidence>
<proteinExistence type="predicted"/>
<name>A0A7J4JYX0_9ARCH</name>